<dbReference type="Proteomes" id="UP000778970">
    <property type="component" value="Unassembled WGS sequence"/>
</dbReference>
<dbReference type="CDD" id="cd02440">
    <property type="entry name" value="AdoMet_MTases"/>
    <property type="match status" value="1"/>
</dbReference>
<dbReference type="InterPro" id="IPR029063">
    <property type="entry name" value="SAM-dependent_MTases_sf"/>
</dbReference>
<dbReference type="EMBL" id="NRRE01000022">
    <property type="protein sequence ID" value="MBK1697278.1"/>
    <property type="molecule type" value="Genomic_DNA"/>
</dbReference>
<keyword evidence="2" id="KW-1185">Reference proteome</keyword>
<gene>
    <name evidence="1" type="ORF">CKO21_08455</name>
</gene>
<dbReference type="AlphaFoldDB" id="A0A934QI93"/>
<name>A0A934QI93_9PROT</name>
<evidence type="ECO:0000313" key="2">
    <source>
        <dbReference type="Proteomes" id="UP000778970"/>
    </source>
</evidence>
<sequence>MADTKAGNGMRIPVALARQGKIPWSLRLKAWWNGYQIRLPDIPPETVETELPDHEVRAPEKVLPWDDERISLVQDVWGPGFDRPGGEADVLTLLKPIGLDPKMTLMELGAGLGGATRTVSKEFNVWIAGIESDPDLARAGQKLSEIAGLAKKAPIHAEGLREIEIKPGSLNVLFAREAFVSVPDKTRLLHTIEKGLKTNGQLLFTDYVLSAVGNRSPELDAWRDGEPETPAPWAVSDWLEALKELKLEVRIKEDRSHHHIAAAKHGWASFMEHAAHDGRLERYGQLALDECDLWTRRLNALESGALRVYRFHAIKRGAATLSDW</sequence>
<evidence type="ECO:0008006" key="3">
    <source>
        <dbReference type="Google" id="ProtNLM"/>
    </source>
</evidence>
<protein>
    <recommendedName>
        <fullName evidence="3">Methyltransferase domain-containing protein</fullName>
    </recommendedName>
</protein>
<dbReference type="RefSeq" id="WP_027288291.1">
    <property type="nucleotide sequence ID" value="NZ_NRRE01000022.1"/>
</dbReference>
<dbReference type="SUPFAM" id="SSF53335">
    <property type="entry name" value="S-adenosyl-L-methionine-dependent methyltransferases"/>
    <property type="match status" value="1"/>
</dbReference>
<reference evidence="1" key="1">
    <citation type="submission" date="2017-08" db="EMBL/GenBank/DDBJ databases">
        <authorList>
            <person name="Imhoff J.F."/>
            <person name="Rahn T."/>
            <person name="Kuenzel S."/>
            <person name="Neulinger S.C."/>
        </authorList>
    </citation>
    <scope>NUCLEOTIDE SEQUENCE</scope>
    <source>
        <strain evidence="1">DSM 9154</strain>
    </source>
</reference>
<dbReference type="Gene3D" id="3.40.50.150">
    <property type="entry name" value="Vaccinia Virus protein VP39"/>
    <property type="match status" value="1"/>
</dbReference>
<proteinExistence type="predicted"/>
<reference evidence="1" key="2">
    <citation type="journal article" date="2020" name="Microorganisms">
        <title>Osmotic Adaptation and Compatible Solute Biosynthesis of Phototrophic Bacteria as Revealed from Genome Analyses.</title>
        <authorList>
            <person name="Imhoff J.F."/>
            <person name="Rahn T."/>
            <person name="Kunzel S."/>
            <person name="Keller A."/>
            <person name="Neulinger S.C."/>
        </authorList>
    </citation>
    <scope>NUCLEOTIDE SEQUENCE</scope>
    <source>
        <strain evidence="1">DSM 9154</strain>
    </source>
</reference>
<accession>A0A934QI93</accession>
<comment type="caution">
    <text evidence="1">The sequence shown here is derived from an EMBL/GenBank/DDBJ whole genome shotgun (WGS) entry which is preliminary data.</text>
</comment>
<organism evidence="1 2">
    <name type="scientific">Rhodovibrio salinarum</name>
    <dbReference type="NCBI Taxonomy" id="1087"/>
    <lineage>
        <taxon>Bacteria</taxon>
        <taxon>Pseudomonadati</taxon>
        <taxon>Pseudomonadota</taxon>
        <taxon>Alphaproteobacteria</taxon>
        <taxon>Rhodospirillales</taxon>
        <taxon>Rhodovibrionaceae</taxon>
        <taxon>Rhodovibrio</taxon>
    </lineage>
</organism>
<evidence type="ECO:0000313" key="1">
    <source>
        <dbReference type="EMBL" id="MBK1697278.1"/>
    </source>
</evidence>